<dbReference type="Pfam" id="PF14398">
    <property type="entry name" value="ATPgrasp_YheCD"/>
    <property type="match status" value="1"/>
</dbReference>
<dbReference type="Proteomes" id="UP000190188">
    <property type="component" value="Unassembled WGS sequence"/>
</dbReference>
<dbReference type="STRING" id="1324314.BVG16_05255"/>
<organism evidence="1 2">
    <name type="scientific">Paenibacillus selenitireducens</name>
    <dbReference type="NCBI Taxonomy" id="1324314"/>
    <lineage>
        <taxon>Bacteria</taxon>
        <taxon>Bacillati</taxon>
        <taxon>Bacillota</taxon>
        <taxon>Bacilli</taxon>
        <taxon>Bacillales</taxon>
        <taxon>Paenibacillaceae</taxon>
        <taxon>Paenibacillus</taxon>
    </lineage>
</organism>
<sequence length="369" mass="41728">MDNAYVGILLNASTYRGIPLGRTQRESLSAYEEAGQEFGVTPCFLQLKDIQANHPFTMAYVKTKYGYMKKSIPTPKVIHNRAMYFNASANQQIQKLTKSGIHIFNQVTRYGKLYIHQLLQADPHLLPHLPETMALTSPHLRMMMNKYDRLILKPNSSSLGRGLMKLQFVNGDWFITYPSKKSKGGYRTKPMKTGILPAAVKTLTAKETYLVQEYIPLAKYQNRPFDLRVSVQRNETGRWQVTGIIARVAAGQKFVTNLARGGHSYTMQKVLSSALPHVSHHTLIQRVHHLTLQIASRLQVELPYVADIGLDIGITEDGFPQFIECNGRDARYSFREAGLLDTWKATFRNPIGFASYLLQETESSKSGDT</sequence>
<reference evidence="1 2" key="1">
    <citation type="submission" date="2017-01" db="EMBL/GenBank/DDBJ databases">
        <title>Genome analysis of Paenibacillus selenitrireducens ES3-24.</title>
        <authorList>
            <person name="Xu D."/>
            <person name="Yao R."/>
            <person name="Zheng S."/>
        </authorList>
    </citation>
    <scope>NUCLEOTIDE SEQUENCE [LARGE SCALE GENOMIC DNA]</scope>
    <source>
        <strain evidence="1 2">ES3-24</strain>
    </source>
</reference>
<keyword evidence="2" id="KW-1185">Reference proteome</keyword>
<dbReference type="Gene3D" id="3.30.470.20">
    <property type="entry name" value="ATP-grasp fold, B domain"/>
    <property type="match status" value="1"/>
</dbReference>
<dbReference type="SUPFAM" id="SSF56059">
    <property type="entry name" value="Glutathione synthetase ATP-binding domain-like"/>
    <property type="match status" value="1"/>
</dbReference>
<name>A0A1T2XK03_9BACL</name>
<proteinExistence type="predicted"/>
<dbReference type="RefSeq" id="WP_158081621.1">
    <property type="nucleotide sequence ID" value="NZ_MSZX01000002.1"/>
</dbReference>
<protein>
    <recommendedName>
        <fullName evidence="3">ATP-grasp domain-containing protein</fullName>
    </recommendedName>
</protein>
<comment type="caution">
    <text evidence="1">The sequence shown here is derived from an EMBL/GenBank/DDBJ whole genome shotgun (WGS) entry which is preliminary data.</text>
</comment>
<evidence type="ECO:0000313" key="2">
    <source>
        <dbReference type="Proteomes" id="UP000190188"/>
    </source>
</evidence>
<dbReference type="InterPro" id="IPR026838">
    <property type="entry name" value="YheC/D"/>
</dbReference>
<evidence type="ECO:0000313" key="1">
    <source>
        <dbReference type="EMBL" id="OPA80155.1"/>
    </source>
</evidence>
<gene>
    <name evidence="1" type="ORF">BVG16_05255</name>
</gene>
<dbReference type="AlphaFoldDB" id="A0A1T2XK03"/>
<dbReference type="EMBL" id="MSZX01000002">
    <property type="protein sequence ID" value="OPA80155.1"/>
    <property type="molecule type" value="Genomic_DNA"/>
</dbReference>
<dbReference type="OrthoDB" id="7869153at2"/>
<evidence type="ECO:0008006" key="3">
    <source>
        <dbReference type="Google" id="ProtNLM"/>
    </source>
</evidence>
<accession>A0A1T2XK03</accession>